<feature type="domain" description="Sushi" evidence="5">
    <location>
        <begin position="58"/>
        <end position="120"/>
    </location>
</feature>
<protein>
    <recommendedName>
        <fullName evidence="5">Sushi domain-containing protein</fullName>
    </recommendedName>
</protein>
<dbReference type="Pfam" id="PF00084">
    <property type="entry name" value="Sushi"/>
    <property type="match status" value="2"/>
</dbReference>
<dbReference type="AlphaFoldDB" id="A0A821N420"/>
<proteinExistence type="predicted"/>
<reference evidence="6" key="1">
    <citation type="submission" date="2021-02" db="EMBL/GenBank/DDBJ databases">
        <authorList>
            <person name="Nowell W R."/>
        </authorList>
    </citation>
    <scope>NUCLEOTIDE SEQUENCE</scope>
</reference>
<evidence type="ECO:0000313" key="6">
    <source>
        <dbReference type="EMBL" id="CAF4779574.1"/>
    </source>
</evidence>
<dbReference type="InterPro" id="IPR051277">
    <property type="entry name" value="SEZ6_CSMD_C4BPB_Regulators"/>
</dbReference>
<keyword evidence="1" id="KW-0732">Signal</keyword>
<dbReference type="PANTHER" id="PTHR45656">
    <property type="entry name" value="PROTEIN CBR-CLEC-78"/>
    <property type="match status" value="1"/>
</dbReference>
<dbReference type="Proteomes" id="UP000663873">
    <property type="component" value="Unassembled WGS sequence"/>
</dbReference>
<comment type="caution">
    <text evidence="6">The sequence shown here is derived from an EMBL/GenBank/DDBJ whole genome shotgun (WGS) entry which is preliminary data.</text>
</comment>
<feature type="non-terminal residue" evidence="6">
    <location>
        <position position="1"/>
    </location>
</feature>
<gene>
    <name evidence="6" type="ORF">UJA718_LOCUS40311</name>
</gene>
<dbReference type="PANTHER" id="PTHR45656:SF4">
    <property type="entry name" value="PROTEIN CBR-CLEC-78"/>
    <property type="match status" value="1"/>
</dbReference>
<comment type="caution">
    <text evidence="4">Lacks conserved residue(s) required for the propagation of feature annotation.</text>
</comment>
<dbReference type="Gene3D" id="2.10.70.10">
    <property type="entry name" value="Complement Module, domain 1"/>
    <property type="match status" value="2"/>
</dbReference>
<accession>A0A821N420</accession>
<evidence type="ECO:0000256" key="4">
    <source>
        <dbReference type="PROSITE-ProRule" id="PRU00302"/>
    </source>
</evidence>
<evidence type="ECO:0000256" key="3">
    <source>
        <dbReference type="ARBA" id="ARBA00023157"/>
    </source>
</evidence>
<feature type="domain" description="Sushi" evidence="5">
    <location>
        <begin position="1"/>
        <end position="57"/>
    </location>
</feature>
<name>A0A821N420_9BILA</name>
<dbReference type="InterPro" id="IPR000436">
    <property type="entry name" value="Sushi_SCR_CCP_dom"/>
</dbReference>
<keyword evidence="4" id="KW-0768">Sushi</keyword>
<dbReference type="SUPFAM" id="SSF57535">
    <property type="entry name" value="Complement control module/SCR domain"/>
    <property type="match status" value="2"/>
</dbReference>
<dbReference type="EMBL" id="CAJOBP010044347">
    <property type="protein sequence ID" value="CAF4779574.1"/>
    <property type="molecule type" value="Genomic_DNA"/>
</dbReference>
<dbReference type="PROSITE" id="PS50923">
    <property type="entry name" value="SUSHI"/>
    <property type="match status" value="2"/>
</dbReference>
<dbReference type="SMART" id="SM00032">
    <property type="entry name" value="CCP"/>
    <property type="match status" value="2"/>
</dbReference>
<evidence type="ECO:0000256" key="1">
    <source>
        <dbReference type="ARBA" id="ARBA00022729"/>
    </source>
</evidence>
<organism evidence="6 7">
    <name type="scientific">Rotaria socialis</name>
    <dbReference type="NCBI Taxonomy" id="392032"/>
    <lineage>
        <taxon>Eukaryota</taxon>
        <taxon>Metazoa</taxon>
        <taxon>Spiralia</taxon>
        <taxon>Gnathifera</taxon>
        <taxon>Rotifera</taxon>
        <taxon>Eurotatoria</taxon>
        <taxon>Bdelloidea</taxon>
        <taxon>Philodinida</taxon>
        <taxon>Philodinidae</taxon>
        <taxon>Rotaria</taxon>
    </lineage>
</organism>
<feature type="non-terminal residue" evidence="6">
    <location>
        <position position="120"/>
    </location>
</feature>
<evidence type="ECO:0000259" key="5">
    <source>
        <dbReference type="PROSITE" id="PS50923"/>
    </source>
</evidence>
<evidence type="ECO:0000256" key="2">
    <source>
        <dbReference type="ARBA" id="ARBA00022737"/>
    </source>
</evidence>
<sequence>KTCGALPLVPHSEVIQPDRTTNETIQYICQDGYQLNGSSILKCISSQWQPAPPSCEPIICEDPQSYFNGHIELISINSSLKYLLDSVITFQCPSNLILRGSRISKCQINGTWLPNIPTCE</sequence>
<keyword evidence="2" id="KW-0677">Repeat</keyword>
<evidence type="ECO:0000313" key="7">
    <source>
        <dbReference type="Proteomes" id="UP000663873"/>
    </source>
</evidence>
<keyword evidence="7" id="KW-1185">Reference proteome</keyword>
<feature type="disulfide bond" evidence="4">
    <location>
        <begin position="92"/>
        <end position="119"/>
    </location>
</feature>
<keyword evidence="3 4" id="KW-1015">Disulfide bond</keyword>
<dbReference type="InterPro" id="IPR035976">
    <property type="entry name" value="Sushi/SCR/CCP_sf"/>
</dbReference>
<dbReference type="CDD" id="cd00033">
    <property type="entry name" value="CCP"/>
    <property type="match status" value="2"/>
</dbReference>